<dbReference type="AlphaFoldDB" id="A0A3B0CCG2"/>
<comment type="caution">
    <text evidence="1">The sequence shown here is derived from an EMBL/GenBank/DDBJ whole genome shotgun (WGS) entry which is preliminary data.</text>
</comment>
<dbReference type="Proteomes" id="UP000276603">
    <property type="component" value="Unassembled WGS sequence"/>
</dbReference>
<accession>A0A3B0CCG2</accession>
<name>A0A3B0CCG2_9FLAO</name>
<sequence length="240" mass="26989">MKSKFDLISQTFYSLQKLEKSEMKKKFFKILFGLGVLFLFSLQQACGPAKMGSTWTKEGYEDRGYSKIAVIGIGKDLAARNTFEKDAVTLLKEQGIHAVAGILMFPPGGTEEIRTAGDYIKIIKENNLDGVITMALVDSKETDRYKPGETLYVPSYYRVGKYIARGYQTFNTPGYYTTEKSYLIEAILYNVKGELSEGKETMVWTGQSSLLEPSSLENASKSFTKRMVNQLIIDRIIAPK</sequence>
<gene>
    <name evidence="1" type="ORF">D7Z94_10570</name>
</gene>
<evidence type="ECO:0008006" key="3">
    <source>
        <dbReference type="Google" id="ProtNLM"/>
    </source>
</evidence>
<keyword evidence="2" id="KW-1185">Reference proteome</keyword>
<evidence type="ECO:0000313" key="1">
    <source>
        <dbReference type="EMBL" id="RKN81367.1"/>
    </source>
</evidence>
<evidence type="ECO:0000313" key="2">
    <source>
        <dbReference type="Proteomes" id="UP000276603"/>
    </source>
</evidence>
<reference evidence="1 2" key="1">
    <citation type="submission" date="2018-10" db="EMBL/GenBank/DDBJ databases">
        <title>Ulvibacterium marinum gen. nov., sp. nov., a novel marine bacterium of the family Flavobacteriaceae, isolated from a culture of the green alga Ulva prolifera.</title>
        <authorList>
            <person name="Zhang Z."/>
        </authorList>
    </citation>
    <scope>NUCLEOTIDE SEQUENCE [LARGE SCALE GENOMIC DNA]</scope>
    <source>
        <strain evidence="1 2">CCMM003</strain>
    </source>
</reference>
<dbReference type="EMBL" id="RBCJ01000002">
    <property type="protein sequence ID" value="RKN81367.1"/>
    <property type="molecule type" value="Genomic_DNA"/>
</dbReference>
<proteinExistence type="predicted"/>
<protein>
    <recommendedName>
        <fullName evidence="3">DUF4136 domain-containing protein</fullName>
    </recommendedName>
</protein>
<organism evidence="1 2">
    <name type="scientific">Ulvibacterium marinum</name>
    <dbReference type="NCBI Taxonomy" id="2419782"/>
    <lineage>
        <taxon>Bacteria</taxon>
        <taxon>Pseudomonadati</taxon>
        <taxon>Bacteroidota</taxon>
        <taxon>Flavobacteriia</taxon>
        <taxon>Flavobacteriales</taxon>
        <taxon>Flavobacteriaceae</taxon>
        <taxon>Ulvibacterium</taxon>
    </lineage>
</organism>